<evidence type="ECO:0000313" key="1">
    <source>
        <dbReference type="EMBL" id="MCI61616.1"/>
    </source>
</evidence>
<sequence length="70" mass="7370">KKRASPREKSHERERSCTAATVASGRIHVGDGGGEVRVGGLVHGGGSSEIAVVVFKFLFSFSVSFLFCSS</sequence>
<proteinExistence type="predicted"/>
<dbReference type="EMBL" id="LXQA010602953">
    <property type="protein sequence ID" value="MCI61616.1"/>
    <property type="molecule type" value="Genomic_DNA"/>
</dbReference>
<organism evidence="1 2">
    <name type="scientific">Trifolium medium</name>
    <dbReference type="NCBI Taxonomy" id="97028"/>
    <lineage>
        <taxon>Eukaryota</taxon>
        <taxon>Viridiplantae</taxon>
        <taxon>Streptophyta</taxon>
        <taxon>Embryophyta</taxon>
        <taxon>Tracheophyta</taxon>
        <taxon>Spermatophyta</taxon>
        <taxon>Magnoliopsida</taxon>
        <taxon>eudicotyledons</taxon>
        <taxon>Gunneridae</taxon>
        <taxon>Pentapetalae</taxon>
        <taxon>rosids</taxon>
        <taxon>fabids</taxon>
        <taxon>Fabales</taxon>
        <taxon>Fabaceae</taxon>
        <taxon>Papilionoideae</taxon>
        <taxon>50 kb inversion clade</taxon>
        <taxon>NPAAA clade</taxon>
        <taxon>Hologalegina</taxon>
        <taxon>IRL clade</taxon>
        <taxon>Trifolieae</taxon>
        <taxon>Trifolium</taxon>
    </lineage>
</organism>
<dbReference type="AlphaFoldDB" id="A0A392TNA1"/>
<name>A0A392TNA1_9FABA</name>
<accession>A0A392TNA1</accession>
<keyword evidence="2" id="KW-1185">Reference proteome</keyword>
<comment type="caution">
    <text evidence="1">The sequence shown here is derived from an EMBL/GenBank/DDBJ whole genome shotgun (WGS) entry which is preliminary data.</text>
</comment>
<evidence type="ECO:0000313" key="2">
    <source>
        <dbReference type="Proteomes" id="UP000265520"/>
    </source>
</evidence>
<feature type="non-terminal residue" evidence="1">
    <location>
        <position position="1"/>
    </location>
</feature>
<dbReference type="Proteomes" id="UP000265520">
    <property type="component" value="Unassembled WGS sequence"/>
</dbReference>
<protein>
    <submittedName>
        <fullName evidence="1">Uncharacterized protein</fullName>
    </submittedName>
</protein>
<reference evidence="1 2" key="1">
    <citation type="journal article" date="2018" name="Front. Plant Sci.">
        <title>Red Clover (Trifolium pratense) and Zigzag Clover (T. medium) - A Picture of Genomic Similarities and Differences.</title>
        <authorList>
            <person name="Dluhosova J."/>
            <person name="Istvanek J."/>
            <person name="Nedelnik J."/>
            <person name="Repkova J."/>
        </authorList>
    </citation>
    <scope>NUCLEOTIDE SEQUENCE [LARGE SCALE GENOMIC DNA]</scope>
    <source>
        <strain evidence="2">cv. 10/8</strain>
        <tissue evidence="1">Leaf</tissue>
    </source>
</reference>